<protein>
    <submittedName>
        <fullName evidence="2">Uncharacterized protein</fullName>
    </submittedName>
</protein>
<dbReference type="EMBL" id="LKVB01000009">
    <property type="protein sequence ID" value="PHJ26631.1"/>
    <property type="molecule type" value="Genomic_DNA"/>
</dbReference>
<dbReference type="KEGG" id="cacn:RN83_09055"/>
<feature type="compositionally biased region" description="Polar residues" evidence="1">
    <location>
        <begin position="67"/>
        <end position="79"/>
    </location>
</feature>
<gene>
    <name evidence="2" type="ORF">APS60_08960</name>
</gene>
<name>A0AA44ZDZ7_CUTAC</name>
<feature type="compositionally biased region" description="Polar residues" evidence="1">
    <location>
        <begin position="38"/>
        <end position="47"/>
    </location>
</feature>
<accession>A0AA44ZDZ7</accession>
<feature type="compositionally biased region" description="Low complexity" evidence="1">
    <location>
        <begin position="52"/>
        <end position="63"/>
    </location>
</feature>
<reference evidence="2 3" key="1">
    <citation type="submission" date="2017-02" db="EMBL/GenBank/DDBJ databases">
        <title>Prevalence of linear plasmids in Propionibacterium acnes isolates obtained from cancerous prostatic tissue.</title>
        <authorList>
            <person name="Davidsson S."/>
            <person name="Bruggemann H."/>
        </authorList>
    </citation>
    <scope>NUCLEOTIDE SEQUENCE [LARGE SCALE GENOMIC DNA]</scope>
    <source>
        <strain evidence="2 3">09-9</strain>
    </source>
</reference>
<evidence type="ECO:0000313" key="2">
    <source>
        <dbReference type="EMBL" id="PHJ26631.1"/>
    </source>
</evidence>
<evidence type="ECO:0000313" key="3">
    <source>
        <dbReference type="Proteomes" id="UP000223982"/>
    </source>
</evidence>
<comment type="caution">
    <text evidence="2">The sequence shown here is derived from an EMBL/GenBank/DDBJ whole genome shotgun (WGS) entry which is preliminary data.</text>
</comment>
<proteinExistence type="predicted"/>
<evidence type="ECO:0000256" key="1">
    <source>
        <dbReference type="SAM" id="MobiDB-lite"/>
    </source>
</evidence>
<dbReference type="Proteomes" id="UP000223982">
    <property type="component" value="Unassembled WGS sequence"/>
</dbReference>
<dbReference type="AlphaFoldDB" id="A0AA44ZDZ7"/>
<organism evidence="2 3">
    <name type="scientific">Cutibacterium acnes</name>
    <name type="common">Propionibacterium acnes</name>
    <dbReference type="NCBI Taxonomy" id="1747"/>
    <lineage>
        <taxon>Bacteria</taxon>
        <taxon>Bacillati</taxon>
        <taxon>Actinomycetota</taxon>
        <taxon>Actinomycetes</taxon>
        <taxon>Propionibacteriales</taxon>
        <taxon>Propionibacteriaceae</taxon>
        <taxon>Cutibacterium</taxon>
    </lineage>
</organism>
<feature type="region of interest" description="Disordered" evidence="1">
    <location>
        <begin position="38"/>
        <end position="83"/>
    </location>
</feature>
<sequence>MSRHTTPRRGHRTSIREVSRQVAVLGLCTATGLLAGCSSSDHTTPAPSDSRPPAQQLASQPLPSWIPSPTTGSRATGSVQRPALSYQGVEVRVDLDRGNSVTMNIHGPTAPAGTKVGAEAADLTWTVTVSDATGTIPLSITQFNVQDEAGKYHWAQPVKGSPVPAKIGKGQKATFTIHTVASAGEGMVRWAPDGKHVVALWDYIAELD</sequence>